<dbReference type="AlphaFoldDB" id="A0A1H8WPH4"/>
<keyword evidence="4 7" id="KW-0238">DNA-binding</keyword>
<sequence length="448" mass="51552">MPELYTYIALDIEKQIAAGAYPRGRRLPSIREVADRYGCSKATAIKAYDTLKNRHVIYSVPQSGYYVVEHTLISEDIDHSMIDFSTGNPLIGAVHIPDLKHCLDRAVDISRNYSLRRDLRGTSPLRELLPGYLSDSQVFTDPGHIFIMQGIQQTLSLLTAMPFPSRKDTILIEQPTYRYFMEFLKQSAVPVAGISRGENGIDLNRLEHIFKTERIKFFYTVPRHHNPTGGIYPAEQRKRIAELAAKYDVYIVEDDYFGDVAPDARYDPIYAYGDHHHHVFLRSFSKIIPWFRIGITVLPTPLLKGFETWMWHSYYRSYFSASLVSQATLDVYIRSKLLHKHVRAIEKELAGRLRAVAEHRSALQECAVHFTPHPGCFYLYLALPARVPETRLINALRSHGVLVTPGYYYYSSRTFYEPGIRISLARTAPEDIHRGLEIIRREVRKFLG</sequence>
<organism evidence="7 8">
    <name type="scientific">Propionispora vibrioides</name>
    <dbReference type="NCBI Taxonomy" id="112903"/>
    <lineage>
        <taxon>Bacteria</taxon>
        <taxon>Bacillati</taxon>
        <taxon>Bacillota</taxon>
        <taxon>Negativicutes</taxon>
        <taxon>Selenomonadales</taxon>
        <taxon>Sporomusaceae</taxon>
        <taxon>Propionispora</taxon>
    </lineage>
</organism>
<keyword evidence="2" id="KW-0663">Pyridoxal phosphate</keyword>
<dbReference type="InterPro" id="IPR015421">
    <property type="entry name" value="PyrdxlP-dep_Trfase_major"/>
</dbReference>
<reference evidence="7 8" key="1">
    <citation type="submission" date="2016-10" db="EMBL/GenBank/DDBJ databases">
        <authorList>
            <person name="de Groot N.N."/>
        </authorList>
    </citation>
    <scope>NUCLEOTIDE SEQUENCE [LARGE SCALE GENOMIC DNA]</scope>
    <source>
        <strain evidence="7 8">DSM 13305</strain>
    </source>
</reference>
<dbReference type="CDD" id="cd00609">
    <property type="entry name" value="AAT_like"/>
    <property type="match status" value="1"/>
</dbReference>
<dbReference type="PROSITE" id="PS50949">
    <property type="entry name" value="HTH_GNTR"/>
    <property type="match status" value="1"/>
</dbReference>
<dbReference type="InterPro" id="IPR004839">
    <property type="entry name" value="Aminotransferase_I/II_large"/>
</dbReference>
<dbReference type="SUPFAM" id="SSF46785">
    <property type="entry name" value="Winged helix' DNA-binding domain"/>
    <property type="match status" value="1"/>
</dbReference>
<dbReference type="SMART" id="SM00345">
    <property type="entry name" value="HTH_GNTR"/>
    <property type="match status" value="1"/>
</dbReference>
<dbReference type="PANTHER" id="PTHR46577:SF1">
    <property type="entry name" value="HTH-TYPE TRANSCRIPTIONAL REGULATORY PROTEIN GABR"/>
    <property type="match status" value="1"/>
</dbReference>
<dbReference type="InterPro" id="IPR036388">
    <property type="entry name" value="WH-like_DNA-bd_sf"/>
</dbReference>
<dbReference type="GO" id="GO:0003677">
    <property type="term" value="F:DNA binding"/>
    <property type="evidence" value="ECO:0007669"/>
    <property type="project" value="UniProtKB-KW"/>
</dbReference>
<name>A0A1H8WPH4_9FIRM</name>
<dbReference type="OrthoDB" id="9802601at2"/>
<comment type="similarity">
    <text evidence="1">In the C-terminal section; belongs to the class-I pyridoxal-phosphate-dependent aminotransferase family.</text>
</comment>
<keyword evidence="7" id="KW-0808">Transferase</keyword>
<keyword evidence="3" id="KW-0805">Transcription regulation</keyword>
<evidence type="ECO:0000256" key="2">
    <source>
        <dbReference type="ARBA" id="ARBA00022898"/>
    </source>
</evidence>
<dbReference type="InterPro" id="IPR000524">
    <property type="entry name" value="Tscrpt_reg_HTH_GntR"/>
</dbReference>
<dbReference type="InterPro" id="IPR051446">
    <property type="entry name" value="HTH_trans_reg/aminotransferase"/>
</dbReference>
<dbReference type="EMBL" id="FODY01000017">
    <property type="protein sequence ID" value="SEP29403.1"/>
    <property type="molecule type" value="Genomic_DNA"/>
</dbReference>
<dbReference type="InterPro" id="IPR015424">
    <property type="entry name" value="PyrdxlP-dep_Trfase"/>
</dbReference>
<protein>
    <submittedName>
        <fullName evidence="7">DNA-binding transcriptional regulator, MocR family, contains an aminotransferase domain</fullName>
    </submittedName>
</protein>
<dbReference type="Pfam" id="PF00155">
    <property type="entry name" value="Aminotran_1_2"/>
    <property type="match status" value="1"/>
</dbReference>
<evidence type="ECO:0000256" key="1">
    <source>
        <dbReference type="ARBA" id="ARBA00005384"/>
    </source>
</evidence>
<dbReference type="PANTHER" id="PTHR46577">
    <property type="entry name" value="HTH-TYPE TRANSCRIPTIONAL REGULATORY PROTEIN GABR"/>
    <property type="match status" value="1"/>
</dbReference>
<dbReference type="GO" id="GO:0030170">
    <property type="term" value="F:pyridoxal phosphate binding"/>
    <property type="evidence" value="ECO:0007669"/>
    <property type="project" value="InterPro"/>
</dbReference>
<keyword evidence="8" id="KW-1185">Reference proteome</keyword>
<dbReference type="SUPFAM" id="SSF53383">
    <property type="entry name" value="PLP-dependent transferases"/>
    <property type="match status" value="1"/>
</dbReference>
<dbReference type="InterPro" id="IPR036390">
    <property type="entry name" value="WH_DNA-bd_sf"/>
</dbReference>
<dbReference type="STRING" id="112903.SAMN04490178_11711"/>
<keyword evidence="5" id="KW-0804">Transcription</keyword>
<proteinExistence type="inferred from homology"/>
<evidence type="ECO:0000256" key="5">
    <source>
        <dbReference type="ARBA" id="ARBA00023163"/>
    </source>
</evidence>
<keyword evidence="7" id="KW-0032">Aminotransferase</keyword>
<accession>A0A1H8WPH4</accession>
<evidence type="ECO:0000256" key="4">
    <source>
        <dbReference type="ARBA" id="ARBA00023125"/>
    </source>
</evidence>
<dbReference type="Gene3D" id="3.40.640.10">
    <property type="entry name" value="Type I PLP-dependent aspartate aminotransferase-like (Major domain)"/>
    <property type="match status" value="1"/>
</dbReference>
<feature type="domain" description="HTH gntR-type" evidence="6">
    <location>
        <begin position="2"/>
        <end position="70"/>
    </location>
</feature>
<evidence type="ECO:0000313" key="8">
    <source>
        <dbReference type="Proteomes" id="UP000198847"/>
    </source>
</evidence>
<gene>
    <name evidence="7" type="ORF">SAMN04490178_11711</name>
</gene>
<dbReference type="RefSeq" id="WP_091748422.1">
    <property type="nucleotide sequence ID" value="NZ_FODY01000017.1"/>
</dbReference>
<dbReference type="Proteomes" id="UP000198847">
    <property type="component" value="Unassembled WGS sequence"/>
</dbReference>
<evidence type="ECO:0000259" key="6">
    <source>
        <dbReference type="PROSITE" id="PS50949"/>
    </source>
</evidence>
<dbReference type="Pfam" id="PF00392">
    <property type="entry name" value="GntR"/>
    <property type="match status" value="1"/>
</dbReference>
<evidence type="ECO:0000256" key="3">
    <source>
        <dbReference type="ARBA" id="ARBA00023015"/>
    </source>
</evidence>
<dbReference type="GO" id="GO:0008483">
    <property type="term" value="F:transaminase activity"/>
    <property type="evidence" value="ECO:0007669"/>
    <property type="project" value="UniProtKB-KW"/>
</dbReference>
<dbReference type="Gene3D" id="1.10.10.10">
    <property type="entry name" value="Winged helix-like DNA-binding domain superfamily/Winged helix DNA-binding domain"/>
    <property type="match status" value="1"/>
</dbReference>
<dbReference type="GO" id="GO:0003700">
    <property type="term" value="F:DNA-binding transcription factor activity"/>
    <property type="evidence" value="ECO:0007669"/>
    <property type="project" value="InterPro"/>
</dbReference>
<evidence type="ECO:0000313" key="7">
    <source>
        <dbReference type="EMBL" id="SEP29403.1"/>
    </source>
</evidence>
<dbReference type="CDD" id="cd07377">
    <property type="entry name" value="WHTH_GntR"/>
    <property type="match status" value="1"/>
</dbReference>